<evidence type="ECO:0000313" key="5">
    <source>
        <dbReference type="Proteomes" id="UP000289132"/>
    </source>
</evidence>
<evidence type="ECO:0000313" key="4">
    <source>
        <dbReference type="Proteomes" id="UP000254504"/>
    </source>
</evidence>
<evidence type="ECO:0000313" key="2">
    <source>
        <dbReference type="EMBL" id="AXK49023.1"/>
    </source>
</evidence>
<organism evidence="2 4">
    <name type="scientific">Aliarcobacter trophiarum LMG 25534</name>
    <dbReference type="NCBI Taxonomy" id="1032241"/>
    <lineage>
        <taxon>Bacteria</taxon>
        <taxon>Pseudomonadati</taxon>
        <taxon>Campylobacterota</taxon>
        <taxon>Epsilonproteobacteria</taxon>
        <taxon>Campylobacterales</taxon>
        <taxon>Arcobacteraceae</taxon>
        <taxon>Aliarcobacter</taxon>
    </lineage>
</organism>
<dbReference type="EMBL" id="PDKD01000016">
    <property type="protein sequence ID" value="RXJ89888.1"/>
    <property type="molecule type" value="Genomic_DNA"/>
</dbReference>
<sequence>MSIILKLQKKCLDKNESLQDLLREALVISTKLKLDDFKEWINSELKGYKADNIPSYRVVNVNLKFLNPYHGWIDAVIDDKFEEILRKTNIIQPISEIEKIISDYQPNKIIQVDLKGTNIRRLQKLYNTDFKPAQFINYIQIAGIIDMVKTLLLEWTLRLEEDGIIGNDDLIFTAKEKEMAKNINIQNFSGTLGNILNNGNLSIENNSTNIYNENINKLIDEIKKLNLKDEKQVISDLEASKTDKSKLNTILGNLLSRFSEVATITSLVKELLI</sequence>
<name>A0AAD0VM33_9BACT</name>
<dbReference type="InterPro" id="IPR041304">
    <property type="entry name" value="AbiTii"/>
</dbReference>
<dbReference type="KEGG" id="atp:ATR_1160"/>
<dbReference type="Proteomes" id="UP000289132">
    <property type="component" value="Unassembled WGS sequence"/>
</dbReference>
<dbReference type="RefSeq" id="WP_115428526.1">
    <property type="nucleotide sequence ID" value="NZ_CP031367.1"/>
</dbReference>
<dbReference type="EMBL" id="CP031367">
    <property type="protein sequence ID" value="AXK49023.1"/>
    <property type="molecule type" value="Genomic_DNA"/>
</dbReference>
<proteinExistence type="predicted"/>
<gene>
    <name evidence="2" type="ORF">ATR_1160</name>
    <name evidence="3" type="ORF">CRU87_08305</name>
</gene>
<dbReference type="AlphaFoldDB" id="A0AAD0VM33"/>
<dbReference type="Pfam" id="PF18864">
    <property type="entry name" value="AbiTii"/>
    <property type="match status" value="1"/>
</dbReference>
<dbReference type="Proteomes" id="UP000254504">
    <property type="component" value="Chromosome"/>
</dbReference>
<evidence type="ECO:0000313" key="3">
    <source>
        <dbReference type="EMBL" id="RXJ89888.1"/>
    </source>
</evidence>
<accession>A0AAD0VM33</accession>
<feature type="domain" description="AbiTii" evidence="1">
    <location>
        <begin position="2"/>
        <end position="184"/>
    </location>
</feature>
<evidence type="ECO:0000259" key="1">
    <source>
        <dbReference type="Pfam" id="PF18864"/>
    </source>
</evidence>
<protein>
    <recommendedName>
        <fullName evidence="1">AbiTii domain-containing protein</fullName>
    </recommendedName>
</protein>
<reference evidence="3 5" key="1">
    <citation type="submission" date="2017-10" db="EMBL/GenBank/DDBJ databases">
        <title>Genomics of the genus Arcobacter.</title>
        <authorList>
            <person name="Perez-Cataluna A."/>
            <person name="Figueras M.J."/>
        </authorList>
    </citation>
    <scope>NUCLEOTIDE SEQUENCE [LARGE SCALE GENOMIC DNA]</scope>
    <source>
        <strain evidence="3 5">LMG 25534</strain>
    </source>
</reference>
<reference evidence="2 4" key="2">
    <citation type="submission" date="2018-07" db="EMBL/GenBank/DDBJ databases">
        <title>Complete genome of the Arcobacter trophiarum type strain LMG 25534.</title>
        <authorList>
            <person name="Miller W.G."/>
            <person name="Yee E."/>
        </authorList>
    </citation>
    <scope>NUCLEOTIDE SEQUENCE [LARGE SCALE GENOMIC DNA]</scope>
    <source>
        <strain evidence="2 4">LMG 25534</strain>
    </source>
</reference>
<keyword evidence="5" id="KW-1185">Reference proteome</keyword>